<gene>
    <name evidence="3" type="ORF">GM160_10535</name>
</gene>
<accession>A0A6I6D389</accession>
<feature type="chain" id="PRO_5026230400" evidence="1">
    <location>
        <begin position="27"/>
        <end position="92"/>
    </location>
</feature>
<dbReference type="Pfam" id="PF12836">
    <property type="entry name" value="HHH_3"/>
    <property type="match status" value="1"/>
</dbReference>
<dbReference type="GO" id="GO:0015627">
    <property type="term" value="C:type II protein secretion system complex"/>
    <property type="evidence" value="ECO:0007669"/>
    <property type="project" value="TreeGrafter"/>
</dbReference>
<reference evidence="3 4" key="1">
    <citation type="submission" date="2019-11" db="EMBL/GenBank/DDBJ databases">
        <authorList>
            <person name="Zhang J."/>
            <person name="Sun C."/>
        </authorList>
    </citation>
    <scope>NUCLEOTIDE SEQUENCE [LARGE SCALE GENOMIC DNA]</scope>
    <source>
        <strain evidence="4">sp2</strain>
    </source>
</reference>
<evidence type="ECO:0000313" key="3">
    <source>
        <dbReference type="EMBL" id="QGT79288.1"/>
    </source>
</evidence>
<sequence>MMKGLTHSVRAATIGAALLLAPPAFAAEPLNINEASEAELVTLNGIGPVYAERIVDYRSEHGRFESVDQLAEVKGIGEKTIATIKDEVAVGK</sequence>
<dbReference type="SUPFAM" id="SSF47781">
    <property type="entry name" value="RuvA domain 2-like"/>
    <property type="match status" value="1"/>
</dbReference>
<keyword evidence="1" id="KW-0732">Signal</keyword>
<dbReference type="NCBIfam" id="TIGR00426">
    <property type="entry name" value="competence protein ComEA helix-hairpin-helix repeat region"/>
    <property type="match status" value="1"/>
</dbReference>
<name>A0A6I6D389_9GAMM</name>
<dbReference type="SMART" id="SM00278">
    <property type="entry name" value="HhH1"/>
    <property type="match status" value="2"/>
</dbReference>
<dbReference type="Proteomes" id="UP000427716">
    <property type="component" value="Chromosome"/>
</dbReference>
<keyword evidence="4" id="KW-1185">Reference proteome</keyword>
<feature type="domain" description="Helix-hairpin-helix DNA-binding motif class 1" evidence="2">
    <location>
        <begin position="38"/>
        <end position="57"/>
    </location>
</feature>
<feature type="signal peptide" evidence="1">
    <location>
        <begin position="1"/>
        <end position="26"/>
    </location>
</feature>
<dbReference type="InterPro" id="IPR003583">
    <property type="entry name" value="Hlx-hairpin-Hlx_DNA-bd_motif"/>
</dbReference>
<dbReference type="GO" id="GO:0006281">
    <property type="term" value="P:DNA repair"/>
    <property type="evidence" value="ECO:0007669"/>
    <property type="project" value="InterPro"/>
</dbReference>
<dbReference type="GO" id="GO:0003677">
    <property type="term" value="F:DNA binding"/>
    <property type="evidence" value="ECO:0007669"/>
    <property type="project" value="InterPro"/>
</dbReference>
<dbReference type="PANTHER" id="PTHR21180:SF32">
    <property type="entry name" value="ENDONUCLEASE_EXONUCLEASE_PHOSPHATASE FAMILY DOMAIN-CONTAINING PROTEIN 1"/>
    <property type="match status" value="1"/>
</dbReference>
<evidence type="ECO:0000313" key="4">
    <source>
        <dbReference type="Proteomes" id="UP000427716"/>
    </source>
</evidence>
<dbReference type="Gene3D" id="1.10.150.320">
    <property type="entry name" value="Photosystem II 12 kDa extrinsic protein"/>
    <property type="match status" value="1"/>
</dbReference>
<dbReference type="GO" id="GO:0015628">
    <property type="term" value="P:protein secretion by the type II secretion system"/>
    <property type="evidence" value="ECO:0007669"/>
    <property type="project" value="TreeGrafter"/>
</dbReference>
<protein>
    <submittedName>
        <fullName evidence="3">Competence protein ComEA</fullName>
    </submittedName>
</protein>
<evidence type="ECO:0000259" key="2">
    <source>
        <dbReference type="SMART" id="SM00278"/>
    </source>
</evidence>
<dbReference type="AlphaFoldDB" id="A0A6I6D389"/>
<dbReference type="InterPro" id="IPR010994">
    <property type="entry name" value="RuvA_2-like"/>
</dbReference>
<proteinExistence type="predicted"/>
<dbReference type="PANTHER" id="PTHR21180">
    <property type="entry name" value="ENDONUCLEASE/EXONUCLEASE/PHOSPHATASE FAMILY DOMAIN-CONTAINING PROTEIN 1"/>
    <property type="match status" value="1"/>
</dbReference>
<dbReference type="InterPro" id="IPR051675">
    <property type="entry name" value="Endo/Exo/Phosphatase_dom_1"/>
</dbReference>
<organism evidence="3 4">
    <name type="scientific">Guyparkeria halophila</name>
    <dbReference type="NCBI Taxonomy" id="47960"/>
    <lineage>
        <taxon>Bacteria</taxon>
        <taxon>Pseudomonadati</taxon>
        <taxon>Pseudomonadota</taxon>
        <taxon>Gammaproteobacteria</taxon>
        <taxon>Chromatiales</taxon>
        <taxon>Thioalkalibacteraceae</taxon>
        <taxon>Guyparkeria</taxon>
    </lineage>
</organism>
<dbReference type="EMBL" id="CP046415">
    <property type="protein sequence ID" value="QGT79288.1"/>
    <property type="molecule type" value="Genomic_DNA"/>
</dbReference>
<dbReference type="InterPro" id="IPR004509">
    <property type="entry name" value="Competence_ComEA_HhH"/>
</dbReference>
<dbReference type="KEGG" id="ghl:GM160_10535"/>
<evidence type="ECO:0000256" key="1">
    <source>
        <dbReference type="SAM" id="SignalP"/>
    </source>
</evidence>
<feature type="domain" description="Helix-hairpin-helix DNA-binding motif class 1" evidence="2">
    <location>
        <begin position="68"/>
        <end position="87"/>
    </location>
</feature>